<dbReference type="SUPFAM" id="SSF51126">
    <property type="entry name" value="Pectin lyase-like"/>
    <property type="match status" value="1"/>
</dbReference>
<dbReference type="Gene3D" id="1.10.8.60">
    <property type="match status" value="2"/>
</dbReference>
<evidence type="ECO:0000313" key="6">
    <source>
        <dbReference type="EMBL" id="GIJ63527.1"/>
    </source>
</evidence>
<proteinExistence type="inferred from homology"/>
<name>A0A8J3ZG60_9ACTN</name>
<dbReference type="Gene3D" id="3.40.50.300">
    <property type="entry name" value="P-loop containing nucleotide triphosphate hydrolases"/>
    <property type="match status" value="2"/>
</dbReference>
<dbReference type="InterPro" id="IPR012334">
    <property type="entry name" value="Pectin_lyas_fold"/>
</dbReference>
<dbReference type="InterPro" id="IPR050773">
    <property type="entry name" value="CbxX/CfxQ_RuBisCO_ESX"/>
</dbReference>
<gene>
    <name evidence="6" type="ORF">Vau01_110430</name>
</gene>
<evidence type="ECO:0000256" key="2">
    <source>
        <dbReference type="ARBA" id="ARBA00022741"/>
    </source>
</evidence>
<accession>A0A8J3ZG60</accession>
<dbReference type="Gene3D" id="2.160.20.10">
    <property type="entry name" value="Single-stranded right-handed beta-helix, Pectin lyase-like"/>
    <property type="match status" value="2"/>
</dbReference>
<keyword evidence="2" id="KW-0547">Nucleotide-binding</keyword>
<sequence>MFAAGPSVSLRGITIVGGSAEYPAVQVGAGTLRLAECDVRADGVVAVHAPAGRLDMQDCMVTNAGGAGVFFDGMSGGTLSLVGVRDTAGAGVVIAGRADPVLRGCLVSDADGPGILCTAGGHGAVTGCAIRATAGPGIAVEDDGALQTVDCTIEDTTGPGFVATGGTPRLAGCTLRAIDSHAVVVSGTARPQVHGCTIAEAAGHAILIHEDAAGSFVDCVVDGAGPVVVAVGGTSRPEFRGGRFTGAGAVTVLLDGDSTATVDGVGIDSGRTGIAIRGNASPAIAGVTIRDCADAGLHAAGDGRPTLSESTVEQSGTGIALDGGGLTVTDVRIRGGERCVSVSGGRLTMAGCDLSGAKAAGISVAAGATATVEDSRVRDGAGVGVRFAAGARGRLVRCEITGNAGTGLIADGSVPAVDSTVRDNGRDRATPPAGPAPPVSAVDSGAPAGPPHAPAGGAPETPAGGPSEPPTIGPAGPETPVRAGDEAQPAPQDSSTVRPPAAGGPDQEEDRTALLLAELDGLVGLGRVKHEVATLVGLHRIGQRRAAMGLPQPPLSRHMVFAGAPGTGKTTVARLYGEILAALGVLRSGQLVEVSRADLVAEHIGGTAVKTTQKFTEAIGGVLFIDEAYALTPVESGSGHDFGREALDTIVKLMEDHRDEVVVIVAGYSAQMRGFLSGNPGLASRFARTLEFDSYASEELVTIVERLCRRHHYALEYDTRLALTELFESMPRNESFGNAREARRVFEEMIGRQAFRLAQAGETSGVELAQLLPQDLGTAPALADTSTSSEVDSLLATLHTMIGLSAVKREVAELIDLLANIGVRARAGLPTPSVSRHLVFSGPPGTGKTTVARLYGRLLAALGVLPGGQVVEVARPDLVGEYIGHTAQRTREAFERARGGVLFIDEAYSLAPPDARNDFGREAIDTLVKLMEDHRDEVVVIVAGYSADMEQFLAANAGLHSRFSRHIHFTNYTPDELVAIFVGLATASGYECPGGTLVALRAHFEAVPVDRSFGNGRYARQLLDLSITRQATRLRSQNTPTVDDLRTLLVEDITPHLAPV</sequence>
<dbReference type="GO" id="GO:0016887">
    <property type="term" value="F:ATP hydrolysis activity"/>
    <property type="evidence" value="ECO:0007669"/>
    <property type="project" value="InterPro"/>
</dbReference>
<feature type="region of interest" description="Disordered" evidence="4">
    <location>
        <begin position="406"/>
        <end position="508"/>
    </location>
</feature>
<dbReference type="InterPro" id="IPR027417">
    <property type="entry name" value="P-loop_NTPase"/>
</dbReference>
<dbReference type="PANTHER" id="PTHR43392">
    <property type="entry name" value="AAA-TYPE ATPASE FAMILY PROTEIN / ANKYRIN REPEAT FAMILY PROTEIN"/>
    <property type="match status" value="1"/>
</dbReference>
<organism evidence="6 7">
    <name type="scientific">Virgisporangium aurantiacum</name>
    <dbReference type="NCBI Taxonomy" id="175570"/>
    <lineage>
        <taxon>Bacteria</taxon>
        <taxon>Bacillati</taxon>
        <taxon>Actinomycetota</taxon>
        <taxon>Actinomycetes</taxon>
        <taxon>Micromonosporales</taxon>
        <taxon>Micromonosporaceae</taxon>
        <taxon>Virgisporangium</taxon>
    </lineage>
</organism>
<dbReference type="Pfam" id="PF00004">
    <property type="entry name" value="AAA"/>
    <property type="match status" value="2"/>
</dbReference>
<reference evidence="6" key="1">
    <citation type="submission" date="2021-01" db="EMBL/GenBank/DDBJ databases">
        <title>Whole genome shotgun sequence of Virgisporangium aurantiacum NBRC 16421.</title>
        <authorList>
            <person name="Komaki H."/>
            <person name="Tamura T."/>
        </authorList>
    </citation>
    <scope>NUCLEOTIDE SEQUENCE</scope>
    <source>
        <strain evidence="6">NBRC 16421</strain>
    </source>
</reference>
<comment type="similarity">
    <text evidence="1">Belongs to the CbxX/CfxQ family.</text>
</comment>
<feature type="domain" description="AAA+ ATPase" evidence="5">
    <location>
        <begin position="834"/>
        <end position="973"/>
    </location>
</feature>
<dbReference type="InterPro" id="IPR011050">
    <property type="entry name" value="Pectin_lyase_fold/virulence"/>
</dbReference>
<dbReference type="EMBL" id="BOPG01000097">
    <property type="protein sequence ID" value="GIJ63527.1"/>
    <property type="molecule type" value="Genomic_DNA"/>
</dbReference>
<dbReference type="CDD" id="cd00009">
    <property type="entry name" value="AAA"/>
    <property type="match status" value="2"/>
</dbReference>
<dbReference type="InterPro" id="IPR041627">
    <property type="entry name" value="AAA_lid_6"/>
</dbReference>
<dbReference type="SUPFAM" id="SSF52540">
    <property type="entry name" value="P-loop containing nucleoside triphosphate hydrolases"/>
    <property type="match status" value="2"/>
</dbReference>
<evidence type="ECO:0000256" key="4">
    <source>
        <dbReference type="SAM" id="MobiDB-lite"/>
    </source>
</evidence>
<dbReference type="SMART" id="SM00710">
    <property type="entry name" value="PbH1"/>
    <property type="match status" value="14"/>
</dbReference>
<dbReference type="SMART" id="SM00382">
    <property type="entry name" value="AAA"/>
    <property type="match status" value="2"/>
</dbReference>
<dbReference type="FunFam" id="3.40.50.300:FF:000216">
    <property type="entry name" value="Type VII secretion ATPase EccA"/>
    <property type="match status" value="2"/>
</dbReference>
<keyword evidence="3" id="KW-0067">ATP-binding</keyword>
<dbReference type="AlphaFoldDB" id="A0A8J3ZG60"/>
<dbReference type="PRINTS" id="PR00819">
    <property type="entry name" value="CBXCFQXSUPER"/>
</dbReference>
<protein>
    <recommendedName>
        <fullName evidence="5">AAA+ ATPase domain-containing protein</fullName>
    </recommendedName>
</protein>
<feature type="compositionally biased region" description="Low complexity" evidence="4">
    <location>
        <begin position="454"/>
        <end position="466"/>
    </location>
</feature>
<evidence type="ECO:0000259" key="5">
    <source>
        <dbReference type="SMART" id="SM00382"/>
    </source>
</evidence>
<keyword evidence="7" id="KW-1185">Reference proteome</keyword>
<dbReference type="Pfam" id="PF13229">
    <property type="entry name" value="Beta_helix"/>
    <property type="match status" value="2"/>
</dbReference>
<dbReference type="InterPro" id="IPR003593">
    <property type="entry name" value="AAA+_ATPase"/>
</dbReference>
<dbReference type="GO" id="GO:0005524">
    <property type="term" value="F:ATP binding"/>
    <property type="evidence" value="ECO:0007669"/>
    <property type="project" value="UniProtKB-KW"/>
</dbReference>
<dbReference type="InterPro" id="IPR006626">
    <property type="entry name" value="PbH1"/>
</dbReference>
<comment type="caution">
    <text evidence="6">The sequence shown here is derived from an EMBL/GenBank/DDBJ whole genome shotgun (WGS) entry which is preliminary data.</text>
</comment>
<evidence type="ECO:0000313" key="7">
    <source>
        <dbReference type="Proteomes" id="UP000612585"/>
    </source>
</evidence>
<dbReference type="Proteomes" id="UP000612585">
    <property type="component" value="Unassembled WGS sequence"/>
</dbReference>
<evidence type="ECO:0000256" key="1">
    <source>
        <dbReference type="ARBA" id="ARBA00010378"/>
    </source>
</evidence>
<dbReference type="InterPro" id="IPR039448">
    <property type="entry name" value="Beta_helix"/>
</dbReference>
<dbReference type="PANTHER" id="PTHR43392:SF2">
    <property type="entry name" value="AAA-TYPE ATPASE FAMILY PROTEIN _ ANKYRIN REPEAT FAMILY PROTEIN"/>
    <property type="match status" value="1"/>
</dbReference>
<dbReference type="InterPro" id="IPR003959">
    <property type="entry name" value="ATPase_AAA_core"/>
</dbReference>
<feature type="domain" description="AAA+ ATPase" evidence="5">
    <location>
        <begin position="555"/>
        <end position="696"/>
    </location>
</feature>
<dbReference type="Pfam" id="PF17866">
    <property type="entry name" value="AAA_lid_6"/>
    <property type="match status" value="2"/>
</dbReference>
<feature type="compositionally biased region" description="Basic and acidic residues" evidence="4">
    <location>
        <begin position="420"/>
        <end position="429"/>
    </location>
</feature>
<dbReference type="InterPro" id="IPR000641">
    <property type="entry name" value="CbxX/CfxQ"/>
</dbReference>
<evidence type="ECO:0000256" key="3">
    <source>
        <dbReference type="ARBA" id="ARBA00022840"/>
    </source>
</evidence>